<feature type="chain" id="PRO_5040798084" evidence="3">
    <location>
        <begin position="20"/>
        <end position="688"/>
    </location>
</feature>
<keyword evidence="6" id="KW-1185">Reference proteome</keyword>
<dbReference type="SUPFAM" id="SSF53474">
    <property type="entry name" value="alpha/beta-Hydrolases"/>
    <property type="match status" value="1"/>
</dbReference>
<reference evidence="5" key="1">
    <citation type="submission" date="2022-08" db="EMBL/GenBank/DDBJ databases">
        <authorList>
            <person name="Zhang D."/>
        </authorList>
    </citation>
    <scope>NUCLEOTIDE SEQUENCE</scope>
    <source>
        <strain evidence="5">XJ19-11</strain>
    </source>
</reference>
<dbReference type="InterPro" id="IPR029058">
    <property type="entry name" value="AB_hydrolase_fold"/>
</dbReference>
<dbReference type="PANTHER" id="PTHR42776">
    <property type="entry name" value="SERINE PEPTIDASE S9 FAMILY MEMBER"/>
    <property type="match status" value="1"/>
</dbReference>
<dbReference type="GO" id="GO:0006508">
    <property type="term" value="P:proteolysis"/>
    <property type="evidence" value="ECO:0007669"/>
    <property type="project" value="InterPro"/>
</dbReference>
<evidence type="ECO:0000256" key="3">
    <source>
        <dbReference type="SAM" id="SignalP"/>
    </source>
</evidence>
<dbReference type="SUPFAM" id="SSF82171">
    <property type="entry name" value="DPP6 N-terminal domain-like"/>
    <property type="match status" value="1"/>
</dbReference>
<dbReference type="Gene3D" id="3.40.50.1820">
    <property type="entry name" value="alpha/beta hydrolase"/>
    <property type="match status" value="1"/>
</dbReference>
<keyword evidence="2" id="KW-0645">Protease</keyword>
<dbReference type="EMBL" id="JANSUY010000002">
    <property type="protein sequence ID" value="MCR9014600.1"/>
    <property type="molecule type" value="Genomic_DNA"/>
</dbReference>
<evidence type="ECO:0000259" key="4">
    <source>
        <dbReference type="Pfam" id="PF00326"/>
    </source>
</evidence>
<feature type="domain" description="Peptidase S9 prolyl oligopeptidase catalytic" evidence="4">
    <location>
        <begin position="476"/>
        <end position="675"/>
    </location>
</feature>
<evidence type="ECO:0000313" key="6">
    <source>
        <dbReference type="Proteomes" id="UP001142175"/>
    </source>
</evidence>
<dbReference type="PANTHER" id="PTHR42776:SF27">
    <property type="entry name" value="DIPEPTIDYL PEPTIDASE FAMILY MEMBER 6"/>
    <property type="match status" value="1"/>
</dbReference>
<accession>A0A9X2T1G2</accession>
<dbReference type="GO" id="GO:0004252">
    <property type="term" value="F:serine-type endopeptidase activity"/>
    <property type="evidence" value="ECO:0007669"/>
    <property type="project" value="TreeGrafter"/>
</dbReference>
<keyword evidence="2" id="KW-0720">Serine protease</keyword>
<dbReference type="InterPro" id="IPR001375">
    <property type="entry name" value="Peptidase_S9_cat"/>
</dbReference>
<comment type="caution">
    <text evidence="5">The sequence shown here is derived from an EMBL/GenBank/DDBJ whole genome shotgun (WGS) entry which is preliminary data.</text>
</comment>
<gene>
    <name evidence="5" type="ORF">NU887_06095</name>
</gene>
<dbReference type="AlphaFoldDB" id="A0A9X2T1G2"/>
<evidence type="ECO:0000313" key="5">
    <source>
        <dbReference type="EMBL" id="MCR9014600.1"/>
    </source>
</evidence>
<dbReference type="Pfam" id="PF00326">
    <property type="entry name" value="Peptidase_S9"/>
    <property type="match status" value="1"/>
</dbReference>
<organism evidence="5 6">
    <name type="scientific">Aquiflexum gelatinilyticum</name>
    <dbReference type="NCBI Taxonomy" id="2961943"/>
    <lineage>
        <taxon>Bacteria</taxon>
        <taxon>Pseudomonadati</taxon>
        <taxon>Bacteroidota</taxon>
        <taxon>Cytophagia</taxon>
        <taxon>Cytophagales</taxon>
        <taxon>Cyclobacteriaceae</taxon>
        <taxon>Aquiflexum</taxon>
    </lineage>
</organism>
<dbReference type="Proteomes" id="UP001142175">
    <property type="component" value="Unassembled WGS sequence"/>
</dbReference>
<dbReference type="Pfam" id="PF07676">
    <property type="entry name" value="PD40"/>
    <property type="match status" value="1"/>
</dbReference>
<dbReference type="InterPro" id="IPR011659">
    <property type="entry name" value="WD40"/>
</dbReference>
<feature type="signal peptide" evidence="3">
    <location>
        <begin position="1"/>
        <end position="19"/>
    </location>
</feature>
<evidence type="ECO:0000256" key="2">
    <source>
        <dbReference type="ARBA" id="ARBA00022825"/>
    </source>
</evidence>
<name>A0A9X2T1G2_9BACT</name>
<evidence type="ECO:0000256" key="1">
    <source>
        <dbReference type="ARBA" id="ARBA00022801"/>
    </source>
</evidence>
<keyword evidence="1" id="KW-0378">Hydrolase</keyword>
<proteinExistence type="predicted"/>
<dbReference type="Gene3D" id="2.120.10.30">
    <property type="entry name" value="TolB, C-terminal domain"/>
    <property type="match status" value="2"/>
</dbReference>
<dbReference type="SUPFAM" id="SSF63829">
    <property type="entry name" value="Calcium-dependent phosphotriesterase"/>
    <property type="match status" value="1"/>
</dbReference>
<keyword evidence="3" id="KW-0732">Signal</keyword>
<dbReference type="InterPro" id="IPR011042">
    <property type="entry name" value="6-blade_b-propeller_TolB-like"/>
</dbReference>
<dbReference type="RefSeq" id="WP_258422475.1">
    <property type="nucleotide sequence ID" value="NZ_JANSUY010000002.1"/>
</dbReference>
<sequence length="688" mass="77089">MKYFLLAAFVLAFTVQVSAQNEKKDPTFEEVISLRSVGAVVMSPNGDLVAFTQQASDWKENRFDTEIWLVKNGSDPFQVTNNPKNSSFAPAFSPDGKWLAFLADKGNKTQIHAIRLNGGESIAITEEEEGVSAFQWHPDGKRMIFAKREKDDPSKKKIESRYGGFFMDDKDYSLTHLWEIAFDPNQPNPSELPCYESADSLKTTNECITRAKPKRLTEGNFNVNAFKISPDGKMVAFNHQPNPLINSFAKSDISILDLESGQSQILVQNPSADSFQDWSPDSKQLLYTSHVDDSVSNFYTNSKIFIIDLGTKSSRQVAAKLDENPSGLTWNPKGIYGLFWQKTLRHLYRIEPKDGSFTILKGFPEMVTGVSFSQTGEKLAVNARNGNQLNEIWVSNVQKSAAKKVTNLTKQIENWKVSQSEVVVWRSKDGALIEGVLHKPVDYDPTKKYPLMVVIHGGPTGIDTPSPVPGYVYPIVQWLNKGCLVLQPNYRGSAGYGEAFRSLNVENLGVGDAWDVLSGVDNLSASNLIDTTRMGVMGWSQGGYISAFLTTNTDRFKAVSVGAGISNWMTYYVNTDIHPFTIQYLKANPWDNEEIYRKTSPMTNIKNAKTPTLIQHGEFDQRVPIPNAYELLQGLRDQNVPAELVVYKGFGHGITKPKERLAATWHNWQWFAKYVWGEEVEIPIGESK</sequence>
<protein>
    <submittedName>
        <fullName evidence="5">S9 family peptidase</fullName>
    </submittedName>
</protein>